<dbReference type="GO" id="GO:0006276">
    <property type="term" value="P:plasmid maintenance"/>
    <property type="evidence" value="ECO:0007669"/>
    <property type="project" value="InterPro"/>
</dbReference>
<evidence type="ECO:0000313" key="8">
    <source>
        <dbReference type="EMBL" id="SEJ90859.1"/>
    </source>
</evidence>
<protein>
    <recommendedName>
        <fullName evidence="2">Toxin CcdB</fullName>
    </recommendedName>
    <alternativeName>
        <fullName evidence="7">Cytotoxic protein CcdB</fullName>
    </alternativeName>
    <alternativeName>
        <fullName evidence="6">Protein LetD</fullName>
    </alternativeName>
</protein>
<keyword evidence="4" id="KW-0805">Transcription regulation</keyword>
<dbReference type="RefSeq" id="WP_012406429.1">
    <property type="nucleotide sequence ID" value="NZ_FNYE01000023.1"/>
</dbReference>
<dbReference type="Pfam" id="PF01845">
    <property type="entry name" value="CcdB"/>
    <property type="match status" value="1"/>
</dbReference>
<dbReference type="AlphaFoldDB" id="A0A1H7CMJ0"/>
<evidence type="ECO:0000256" key="5">
    <source>
        <dbReference type="ARBA" id="ARBA00023163"/>
    </source>
</evidence>
<accession>A0A1H7CMJ0</accession>
<sequence length="105" mass="11342">MARFEVYANPGKSKANAPYLVDVQSDFLDGLTIRVVVPLIRADSFPPGKLPADFTPSFEIAGVTCLMHPAFIASVPLNELGPSIGSLREHRDKITASLDRLLGGY</sequence>
<gene>
    <name evidence="8" type="ORF">SAMN05192539_10238</name>
</gene>
<keyword evidence="3" id="KW-0678">Repressor</keyword>
<dbReference type="SUPFAM" id="SSF50118">
    <property type="entry name" value="Cell growth inhibitor/plasmid maintenance toxic component"/>
    <property type="match status" value="1"/>
</dbReference>
<dbReference type="GO" id="GO:0008657">
    <property type="term" value="F:DNA topoisomerase type II (double strand cut, ATP-hydrolyzing) inhibitor activity"/>
    <property type="evidence" value="ECO:0007669"/>
    <property type="project" value="InterPro"/>
</dbReference>
<evidence type="ECO:0000256" key="4">
    <source>
        <dbReference type="ARBA" id="ARBA00023015"/>
    </source>
</evidence>
<dbReference type="OrthoDB" id="9813510at2"/>
<name>A0A1H7CMJ0_9BURK</name>
<comment type="similarity">
    <text evidence="1">Belongs to the CcdB toxin family.</text>
</comment>
<dbReference type="InterPro" id="IPR002712">
    <property type="entry name" value="CcdB"/>
</dbReference>
<evidence type="ECO:0000256" key="1">
    <source>
        <dbReference type="ARBA" id="ARBA00005230"/>
    </source>
</evidence>
<evidence type="ECO:0000256" key="3">
    <source>
        <dbReference type="ARBA" id="ARBA00022491"/>
    </source>
</evidence>
<organism evidence="8 9">
    <name type="scientific">Paraburkholderia diazotrophica</name>
    <dbReference type="NCBI Taxonomy" id="667676"/>
    <lineage>
        <taxon>Bacteria</taxon>
        <taxon>Pseudomonadati</taxon>
        <taxon>Pseudomonadota</taxon>
        <taxon>Betaproteobacteria</taxon>
        <taxon>Burkholderiales</taxon>
        <taxon>Burkholderiaceae</taxon>
        <taxon>Paraburkholderia</taxon>
    </lineage>
</organism>
<dbReference type="EMBL" id="FNYE01000023">
    <property type="protein sequence ID" value="SEJ90859.1"/>
    <property type="molecule type" value="Genomic_DNA"/>
</dbReference>
<evidence type="ECO:0000313" key="9">
    <source>
        <dbReference type="Proteomes" id="UP000198866"/>
    </source>
</evidence>
<evidence type="ECO:0000256" key="7">
    <source>
        <dbReference type="ARBA" id="ARBA00033135"/>
    </source>
</evidence>
<dbReference type="InterPro" id="IPR011067">
    <property type="entry name" value="Plasmid_toxin/cell-grow_inhib"/>
</dbReference>
<keyword evidence="5" id="KW-0804">Transcription</keyword>
<evidence type="ECO:0000256" key="2">
    <source>
        <dbReference type="ARBA" id="ARBA00015075"/>
    </source>
</evidence>
<reference evidence="9" key="1">
    <citation type="submission" date="2016-10" db="EMBL/GenBank/DDBJ databases">
        <authorList>
            <person name="Varghese N."/>
            <person name="Submissions S."/>
        </authorList>
    </citation>
    <scope>NUCLEOTIDE SEQUENCE [LARGE SCALE GENOMIC DNA]</scope>
    <source>
        <strain evidence="9">LMG 26031</strain>
    </source>
</reference>
<dbReference type="Gene3D" id="2.30.30.110">
    <property type="match status" value="1"/>
</dbReference>
<keyword evidence="9" id="KW-1185">Reference proteome</keyword>
<proteinExistence type="inferred from homology"/>
<dbReference type="Proteomes" id="UP000198866">
    <property type="component" value="Unassembled WGS sequence"/>
</dbReference>
<evidence type="ECO:0000256" key="6">
    <source>
        <dbReference type="ARBA" id="ARBA00029628"/>
    </source>
</evidence>